<feature type="compositionally biased region" description="Low complexity" evidence="1">
    <location>
        <begin position="31"/>
        <end position="45"/>
    </location>
</feature>
<evidence type="ECO:0000259" key="3">
    <source>
        <dbReference type="Pfam" id="PF05239"/>
    </source>
</evidence>
<name>A0ABV6YBD8_9HYPH</name>
<dbReference type="Proteomes" id="UP001593940">
    <property type="component" value="Unassembled WGS sequence"/>
</dbReference>
<accession>A0ABV6YBD8</accession>
<dbReference type="PROSITE" id="PS00018">
    <property type="entry name" value="EF_HAND_1"/>
    <property type="match status" value="1"/>
</dbReference>
<keyword evidence="2" id="KW-0732">Signal</keyword>
<dbReference type="InterPro" id="IPR018247">
    <property type="entry name" value="EF_Hand_1_Ca_BS"/>
</dbReference>
<dbReference type="Gene3D" id="1.10.238.10">
    <property type="entry name" value="EF-hand"/>
    <property type="match status" value="1"/>
</dbReference>
<feature type="compositionally biased region" description="Polar residues" evidence="1">
    <location>
        <begin position="21"/>
        <end position="30"/>
    </location>
</feature>
<dbReference type="SUPFAM" id="SSF50346">
    <property type="entry name" value="PRC-barrel domain"/>
    <property type="match status" value="1"/>
</dbReference>
<evidence type="ECO:0000313" key="4">
    <source>
        <dbReference type="EMBL" id="MFC1458569.1"/>
    </source>
</evidence>
<feature type="region of interest" description="Disordered" evidence="1">
    <location>
        <begin position="21"/>
        <end position="45"/>
    </location>
</feature>
<evidence type="ECO:0000313" key="5">
    <source>
        <dbReference type="Proteomes" id="UP001593940"/>
    </source>
</evidence>
<sequence>MRLAMLAALLGTTALMPLSATAQQQTPGARTNTNPPSQQQNQGAQQSLNLVVSQMRNQTLYGQSGQEIGRITRVVQGQNDETFAVVSASNGQVLVPTSRLAHQNNRLIVKGADNAGQLQTYNQQTAAQYRDLDPNFRLVVAAIDMDPANAGRSANNAGIVVQQAAPTVRVDPADPRVIVRQQQPQVTVNQAQPEIIVRQPQPTVRVDIPQPEIIVRMPQPDVNVAMAQPDVRVLMERPEVSVVQPGQPQVQVGQVQPQVMLQRSADAEPDVQVQQAEGQPTVRYERAQPRVVVNQAQGQPNVRFERQGQSNVNVQQQAAQGQSANPAAAGAGMNVAMLDRDRNNTLVRGEFNPFVDRVYTSWDANRNQRLERNEFYGGLYNVWDTNRDARLTEDEYNQAWDTWGAGLNDIEFGEFDRNDDGILDRDEFAGGWGNRGLYERWDADSAGGLVENEFGNGLFGLWGEGGQIATNEFQPWVGRNWGIGGTQTAGADMNAVEPRRDPIDTGAVNATANVRPFRVSDLENMDVYSVRGQQIGEVKRLVRGLGNNQSYIVLEHGGFLGLGEKEVPIPLNRVFMMGDRLVAAGLTEAEVNGMRDWDFNSREYGEIGDNETVEIGLRG</sequence>
<feature type="chain" id="PRO_5045297368" evidence="2">
    <location>
        <begin position="23"/>
        <end position="619"/>
    </location>
</feature>
<dbReference type="Gene3D" id="2.30.30.240">
    <property type="entry name" value="PRC-barrel domain"/>
    <property type="match status" value="1"/>
</dbReference>
<reference evidence="4 5" key="1">
    <citation type="submission" date="2024-09" db="EMBL/GenBank/DDBJ databases">
        <title>Nodulacao em especies de Leguminosae Basais da Amazonia e Caracterizacao dos Rizobios e Bacterias Associadas aos Nodulos.</title>
        <authorList>
            <person name="Jambeiro I.C.A."/>
            <person name="Lopes I.S."/>
            <person name="Aguiar E.R.G.R."/>
            <person name="Santos A.F.J."/>
            <person name="Dos Santos J.M.F."/>
            <person name="Gross E."/>
        </authorList>
    </citation>
    <scope>NUCLEOTIDE SEQUENCE [LARGE SCALE GENOMIC DNA]</scope>
    <source>
        <strain evidence="4 5">BRUESC1165</strain>
    </source>
</reference>
<dbReference type="PANTHER" id="PTHR36505">
    <property type="entry name" value="BLR1072 PROTEIN"/>
    <property type="match status" value="1"/>
</dbReference>
<dbReference type="EMBL" id="JBHOMY010000057">
    <property type="protein sequence ID" value="MFC1458569.1"/>
    <property type="molecule type" value="Genomic_DNA"/>
</dbReference>
<organism evidence="4 5">
    <name type="scientific">Microvirga arabica</name>
    <dbReference type="NCBI Taxonomy" id="1128671"/>
    <lineage>
        <taxon>Bacteria</taxon>
        <taxon>Pseudomonadati</taxon>
        <taxon>Pseudomonadota</taxon>
        <taxon>Alphaproteobacteria</taxon>
        <taxon>Hyphomicrobiales</taxon>
        <taxon>Methylobacteriaceae</taxon>
        <taxon>Microvirga</taxon>
    </lineage>
</organism>
<gene>
    <name evidence="4" type="ORF">ACETIH_18055</name>
</gene>
<feature type="signal peptide" evidence="2">
    <location>
        <begin position="1"/>
        <end position="22"/>
    </location>
</feature>
<dbReference type="RefSeq" id="WP_377030485.1">
    <property type="nucleotide sequence ID" value="NZ_JBHOMY010000057.1"/>
</dbReference>
<proteinExistence type="predicted"/>
<dbReference type="InterPro" id="IPR011992">
    <property type="entry name" value="EF-hand-dom_pair"/>
</dbReference>
<dbReference type="InterPro" id="IPR011033">
    <property type="entry name" value="PRC_barrel-like_sf"/>
</dbReference>
<dbReference type="SUPFAM" id="SSF47473">
    <property type="entry name" value="EF-hand"/>
    <property type="match status" value="1"/>
</dbReference>
<evidence type="ECO:0000256" key="1">
    <source>
        <dbReference type="SAM" id="MobiDB-lite"/>
    </source>
</evidence>
<dbReference type="InterPro" id="IPR027275">
    <property type="entry name" value="PRC-brl_dom"/>
</dbReference>
<keyword evidence="5" id="KW-1185">Reference proteome</keyword>
<dbReference type="Pfam" id="PF05239">
    <property type="entry name" value="PRC"/>
    <property type="match status" value="1"/>
</dbReference>
<protein>
    <submittedName>
        <fullName evidence="4">PRC-barrel domain-containing protein</fullName>
    </submittedName>
</protein>
<evidence type="ECO:0000256" key="2">
    <source>
        <dbReference type="SAM" id="SignalP"/>
    </source>
</evidence>
<dbReference type="PANTHER" id="PTHR36505:SF1">
    <property type="entry name" value="BLR1072 PROTEIN"/>
    <property type="match status" value="1"/>
</dbReference>
<comment type="caution">
    <text evidence="4">The sequence shown here is derived from an EMBL/GenBank/DDBJ whole genome shotgun (WGS) entry which is preliminary data.</text>
</comment>
<feature type="domain" description="PRC-barrel" evidence="3">
    <location>
        <begin position="517"/>
        <end position="574"/>
    </location>
</feature>